<evidence type="ECO:0000313" key="3">
    <source>
        <dbReference type="Proteomes" id="UP000671913"/>
    </source>
</evidence>
<feature type="transmembrane region" description="Helical" evidence="1">
    <location>
        <begin position="7"/>
        <end position="24"/>
    </location>
</feature>
<name>A0A975GB01_9THEO</name>
<dbReference type="PANTHER" id="PTHR36842">
    <property type="entry name" value="PROTEIN TOLB HOMOLOG"/>
    <property type="match status" value="1"/>
</dbReference>
<organism evidence="2 3">
    <name type="scientific">Aceticella autotrophica</name>
    <dbReference type="NCBI Taxonomy" id="2755338"/>
    <lineage>
        <taxon>Bacteria</taxon>
        <taxon>Bacillati</taxon>
        <taxon>Bacillota</taxon>
        <taxon>Clostridia</taxon>
        <taxon>Thermoanaerobacterales</taxon>
        <taxon>Thermoanaerobacteraceae</taxon>
        <taxon>Aceticella</taxon>
    </lineage>
</organism>
<accession>A0A975GB01</accession>
<keyword evidence="1" id="KW-0812">Transmembrane</keyword>
<dbReference type="Proteomes" id="UP000671913">
    <property type="component" value="Chromosome"/>
</dbReference>
<dbReference type="KEGG" id="aaut:ACETAC_01775"/>
<evidence type="ECO:0000256" key="1">
    <source>
        <dbReference type="SAM" id="Phobius"/>
    </source>
</evidence>
<keyword evidence="1" id="KW-1133">Transmembrane helix</keyword>
<dbReference type="AlphaFoldDB" id="A0A975GB01"/>
<dbReference type="EMBL" id="CP060096">
    <property type="protein sequence ID" value="QSZ27657.1"/>
    <property type="molecule type" value="Genomic_DNA"/>
</dbReference>
<dbReference type="InterPro" id="IPR011042">
    <property type="entry name" value="6-blade_b-propeller_TolB-like"/>
</dbReference>
<dbReference type="Gene3D" id="2.120.10.30">
    <property type="entry name" value="TolB, C-terminal domain"/>
    <property type="match status" value="1"/>
</dbReference>
<reference evidence="2" key="1">
    <citation type="submission" date="2020-08" db="EMBL/GenBank/DDBJ databases">
        <title>Genomic insights into the carbon and energy metabolism of the first obligate autotrophic acetogenic bacterium Aceticella autotrophica gen. nov., sp. nov.</title>
        <authorList>
            <person name="Toshchakov S.V."/>
            <person name="Elcheninov A.G."/>
            <person name="Kublanov I.V."/>
            <person name="Frolov E.N."/>
            <person name="Lebedinsky A.V."/>
        </authorList>
    </citation>
    <scope>NUCLEOTIDE SEQUENCE</scope>
    <source>
        <strain evidence="2">3443-3Ac</strain>
    </source>
</reference>
<dbReference type="SUPFAM" id="SSF82171">
    <property type="entry name" value="DPP6 N-terminal domain-like"/>
    <property type="match status" value="1"/>
</dbReference>
<sequence>MKKYRSLIIIISCLILIIFCSILFRSTFLIGRQNNNKGYILAVTSNDPTAVNQQRKIVVLDIRNNKIIKELYSYNVGHDLEAAVSPDKSKLAINKWVDNMDLDLFIVDLKTQKETQVTDKINGEISRISWINNNEILYVFAPHNSKKDGLGMRIYVLNIKTGAHRMIDSLCLKDNKPIYWFNTVRYIPQLQKIVMVRGLADDFFKPIIDGTVKAPKNQLYLCNIDGTNEKMLAEIKDRTIGRVVATPDGKKLVIEANYIQGDEEPSDLYIYDLGINKLELLLKSDQGYKEHWNIFALDNENILFRCNNKLYKMNLKTKVINKVNIANVPSGTTFIGFDYF</sequence>
<dbReference type="PANTHER" id="PTHR36842:SF1">
    <property type="entry name" value="PROTEIN TOLB"/>
    <property type="match status" value="1"/>
</dbReference>
<evidence type="ECO:0000313" key="2">
    <source>
        <dbReference type="EMBL" id="QSZ27657.1"/>
    </source>
</evidence>
<dbReference type="RefSeq" id="WP_284680367.1">
    <property type="nucleotide sequence ID" value="NZ_CP060096.1"/>
</dbReference>
<keyword evidence="1" id="KW-0472">Membrane</keyword>
<protein>
    <submittedName>
        <fullName evidence="2">Uncharacterized protein</fullName>
    </submittedName>
</protein>
<gene>
    <name evidence="2" type="ORF">ACETAC_01775</name>
</gene>
<proteinExistence type="predicted"/>
<keyword evidence="3" id="KW-1185">Reference proteome</keyword>